<comment type="caution">
    <text evidence="10">The sequence shown here is derived from an EMBL/GenBank/DDBJ whole genome shotgun (WGS) entry which is preliminary data.</text>
</comment>
<dbReference type="SUPFAM" id="SSF90123">
    <property type="entry name" value="ABC transporter transmembrane region"/>
    <property type="match status" value="1"/>
</dbReference>
<reference evidence="10" key="1">
    <citation type="submission" date="2022-01" db="EMBL/GenBank/DDBJ databases">
        <title>VMRC isolate genome collection.</title>
        <authorList>
            <person name="France M."/>
            <person name="Rutt L."/>
            <person name="Humphrys M."/>
            <person name="Ravel J."/>
        </authorList>
    </citation>
    <scope>NUCLEOTIDE SEQUENCE</scope>
    <source>
        <strain evidence="10">C0127B5</strain>
    </source>
</reference>
<dbReference type="PROSITE" id="PS00211">
    <property type="entry name" value="ABC_TRANSPORTER_1"/>
    <property type="match status" value="1"/>
</dbReference>
<dbReference type="AlphaFoldDB" id="A0AAP3GW89"/>
<keyword evidence="6 7" id="KW-0472">Membrane</keyword>
<dbReference type="RefSeq" id="WP_006585841.1">
    <property type="nucleotide sequence ID" value="NZ_CABMGH010000030.1"/>
</dbReference>
<dbReference type="Gene3D" id="1.20.1560.10">
    <property type="entry name" value="ABC transporter type 1, transmembrane domain"/>
    <property type="match status" value="1"/>
</dbReference>
<feature type="domain" description="ABC transporter" evidence="8">
    <location>
        <begin position="316"/>
        <end position="525"/>
    </location>
</feature>
<dbReference type="InterPro" id="IPR003593">
    <property type="entry name" value="AAA+_ATPase"/>
</dbReference>
<dbReference type="PROSITE" id="PS50929">
    <property type="entry name" value="ABC_TM1F"/>
    <property type="match status" value="1"/>
</dbReference>
<feature type="transmembrane region" description="Helical" evidence="7">
    <location>
        <begin position="130"/>
        <end position="154"/>
    </location>
</feature>
<keyword evidence="5 7" id="KW-1133">Transmembrane helix</keyword>
<accession>A0AAP3GW89</accession>
<feature type="transmembrane region" description="Helical" evidence="7">
    <location>
        <begin position="12"/>
        <end position="32"/>
    </location>
</feature>
<name>A0AAP3GW89_9LACO</name>
<dbReference type="CDD" id="cd03228">
    <property type="entry name" value="ABCC_MRP_Like"/>
    <property type="match status" value="1"/>
</dbReference>
<dbReference type="PANTHER" id="PTHR24221:SF654">
    <property type="entry name" value="ATP-BINDING CASSETTE SUB-FAMILY B MEMBER 6"/>
    <property type="match status" value="1"/>
</dbReference>
<evidence type="ECO:0000259" key="9">
    <source>
        <dbReference type="PROSITE" id="PS50929"/>
    </source>
</evidence>
<dbReference type="PANTHER" id="PTHR24221">
    <property type="entry name" value="ATP-BINDING CASSETTE SUB-FAMILY B"/>
    <property type="match status" value="1"/>
</dbReference>
<keyword evidence="3" id="KW-0547">Nucleotide-binding</keyword>
<gene>
    <name evidence="10" type="ORF">L2422_03410</name>
</gene>
<dbReference type="EMBL" id="JAKHLF010000004">
    <property type="protein sequence ID" value="MCZ3844574.1"/>
    <property type="molecule type" value="Genomic_DNA"/>
</dbReference>
<evidence type="ECO:0000313" key="10">
    <source>
        <dbReference type="EMBL" id="MCZ3844574.1"/>
    </source>
</evidence>
<dbReference type="GeneID" id="97458492"/>
<keyword evidence="2 7" id="KW-0812">Transmembrane</keyword>
<evidence type="ECO:0000256" key="7">
    <source>
        <dbReference type="SAM" id="Phobius"/>
    </source>
</evidence>
<dbReference type="SUPFAM" id="SSF52540">
    <property type="entry name" value="P-loop containing nucleoside triphosphate hydrolases"/>
    <property type="match status" value="1"/>
</dbReference>
<evidence type="ECO:0000313" key="11">
    <source>
        <dbReference type="Proteomes" id="UP001213015"/>
    </source>
</evidence>
<dbReference type="InterPro" id="IPR027417">
    <property type="entry name" value="P-loop_NTPase"/>
</dbReference>
<evidence type="ECO:0000256" key="2">
    <source>
        <dbReference type="ARBA" id="ARBA00022692"/>
    </source>
</evidence>
<evidence type="ECO:0000259" key="8">
    <source>
        <dbReference type="PROSITE" id="PS50893"/>
    </source>
</evidence>
<dbReference type="Pfam" id="PF00005">
    <property type="entry name" value="ABC_tran"/>
    <property type="match status" value="1"/>
</dbReference>
<dbReference type="InterPro" id="IPR036640">
    <property type="entry name" value="ABC1_TM_sf"/>
</dbReference>
<comment type="subcellular location">
    <subcellularLocation>
        <location evidence="1">Cell membrane</location>
        <topology evidence="1">Multi-pass membrane protein</topology>
    </subcellularLocation>
</comment>
<dbReference type="GO" id="GO:0140359">
    <property type="term" value="F:ABC-type transporter activity"/>
    <property type="evidence" value="ECO:0007669"/>
    <property type="project" value="InterPro"/>
</dbReference>
<evidence type="ECO:0000256" key="5">
    <source>
        <dbReference type="ARBA" id="ARBA00022989"/>
    </source>
</evidence>
<dbReference type="Proteomes" id="UP001213015">
    <property type="component" value="Unassembled WGS sequence"/>
</dbReference>
<dbReference type="GO" id="GO:0034040">
    <property type="term" value="F:ATPase-coupled lipid transmembrane transporter activity"/>
    <property type="evidence" value="ECO:0007669"/>
    <property type="project" value="TreeGrafter"/>
</dbReference>
<dbReference type="GO" id="GO:0005524">
    <property type="term" value="F:ATP binding"/>
    <property type="evidence" value="ECO:0007669"/>
    <property type="project" value="UniProtKB-KW"/>
</dbReference>
<dbReference type="InterPro" id="IPR039421">
    <property type="entry name" value="Type_1_exporter"/>
</dbReference>
<evidence type="ECO:0000256" key="1">
    <source>
        <dbReference type="ARBA" id="ARBA00004651"/>
    </source>
</evidence>
<proteinExistence type="predicted"/>
<feature type="transmembrane region" description="Helical" evidence="7">
    <location>
        <begin position="44"/>
        <end position="67"/>
    </location>
</feature>
<dbReference type="InterPro" id="IPR017871">
    <property type="entry name" value="ABC_transporter-like_CS"/>
</dbReference>
<dbReference type="InterPro" id="IPR011527">
    <property type="entry name" value="ABC1_TM_dom"/>
</dbReference>
<protein>
    <submittedName>
        <fullName evidence="10">ABC transporter ATP-binding protein/permease</fullName>
    </submittedName>
</protein>
<dbReference type="GO" id="GO:0016887">
    <property type="term" value="F:ATP hydrolysis activity"/>
    <property type="evidence" value="ECO:0007669"/>
    <property type="project" value="InterPro"/>
</dbReference>
<dbReference type="SMART" id="SM00382">
    <property type="entry name" value="AAA"/>
    <property type="match status" value="1"/>
</dbReference>
<dbReference type="Pfam" id="PF00664">
    <property type="entry name" value="ABC_membrane"/>
    <property type="match status" value="1"/>
</dbReference>
<dbReference type="GO" id="GO:0005886">
    <property type="term" value="C:plasma membrane"/>
    <property type="evidence" value="ECO:0007669"/>
    <property type="project" value="UniProtKB-SubCell"/>
</dbReference>
<feature type="transmembrane region" description="Helical" evidence="7">
    <location>
        <begin position="235"/>
        <end position="259"/>
    </location>
</feature>
<dbReference type="Gene3D" id="3.40.50.300">
    <property type="entry name" value="P-loop containing nucleotide triphosphate hydrolases"/>
    <property type="match status" value="1"/>
</dbReference>
<dbReference type="PROSITE" id="PS50893">
    <property type="entry name" value="ABC_TRANSPORTER_2"/>
    <property type="match status" value="1"/>
</dbReference>
<evidence type="ECO:0000256" key="3">
    <source>
        <dbReference type="ARBA" id="ARBA00022741"/>
    </source>
</evidence>
<evidence type="ECO:0000256" key="6">
    <source>
        <dbReference type="ARBA" id="ARBA00023136"/>
    </source>
</evidence>
<evidence type="ECO:0000256" key="4">
    <source>
        <dbReference type="ARBA" id="ARBA00022840"/>
    </source>
</evidence>
<sequence>MSLKYVKRTHSIIFIILTILRSLEVVFIANITQQLFNWVNDKKISLINLIIVAVIGLIIFWIINLIYEWWYSRIIKEADYNIKSITTKYLIFSEKNTDFLDTSFFTNDLKQIEERYIAAELEIVTSAIQFLSAVIAALFGSIPLTIIFLLVSFIPGISQKFFGKIIEKKAENWEKKNSIYTERIKETEKTTQVFKLYDQENILWKRIKKVSNDLETSLQRLNFVRGTSNDTVSDLAYLFITVLPIAVGVYLVSVGNITFGTLIMVSQLSNNFINPLVNITMYLNDRRSSKPMWSKVIVATKLIEKQHSSKLSFKELNVKNASLKVGNKKLFSNLSFNIKSGEKVLIVAPSGWGKSTFLKALIGQVKINGGTYVIDNEELNGNFNKAHSYFSMINQEPKLLNDTILFNITLGKNISRNEINSAIDKAGLKDLIKERGLDYVINKSGENLSGGQKQRIEIARAIIFKRPIMLADEATSSLDERTSLNIHKLILLNKTATVIEVGHHISEEEKLLFNRVINLENIADKAI</sequence>
<keyword evidence="4 10" id="KW-0067">ATP-binding</keyword>
<organism evidence="10 11">
    <name type="scientific">Lactobacillus mulieris</name>
    <dbReference type="NCBI Taxonomy" id="2508708"/>
    <lineage>
        <taxon>Bacteria</taxon>
        <taxon>Bacillati</taxon>
        <taxon>Bacillota</taxon>
        <taxon>Bacilli</taxon>
        <taxon>Lactobacillales</taxon>
        <taxon>Lactobacillaceae</taxon>
        <taxon>Lactobacillus</taxon>
    </lineage>
</organism>
<feature type="domain" description="ABC transmembrane type-1" evidence="9">
    <location>
        <begin position="12"/>
        <end position="288"/>
    </location>
</feature>
<dbReference type="InterPro" id="IPR003439">
    <property type="entry name" value="ABC_transporter-like_ATP-bd"/>
</dbReference>